<gene>
    <name evidence="2" type="ORF">GCM10022255_079170</name>
</gene>
<evidence type="ECO:0000313" key="2">
    <source>
        <dbReference type="EMBL" id="GAA4258451.1"/>
    </source>
</evidence>
<comment type="caution">
    <text evidence="2">The sequence shown here is derived from an EMBL/GenBank/DDBJ whole genome shotgun (WGS) entry which is preliminary data.</text>
</comment>
<dbReference type="InterPro" id="IPR005149">
    <property type="entry name" value="Tscrpt_reg_PadR_N"/>
</dbReference>
<keyword evidence="3" id="KW-1185">Reference proteome</keyword>
<name>A0ABP8DKP8_9ACTN</name>
<feature type="domain" description="Transcription regulator PadR N-terminal" evidence="1">
    <location>
        <begin position="7"/>
        <end position="78"/>
    </location>
</feature>
<dbReference type="PANTHER" id="PTHR33169">
    <property type="entry name" value="PADR-FAMILY TRANSCRIPTIONAL REGULATOR"/>
    <property type="match status" value="1"/>
</dbReference>
<dbReference type="SUPFAM" id="SSF46785">
    <property type="entry name" value="Winged helix' DNA-binding domain"/>
    <property type="match status" value="1"/>
</dbReference>
<evidence type="ECO:0000313" key="3">
    <source>
        <dbReference type="Proteomes" id="UP001500620"/>
    </source>
</evidence>
<dbReference type="InterPro" id="IPR036388">
    <property type="entry name" value="WH-like_DNA-bd_sf"/>
</dbReference>
<protein>
    <submittedName>
        <fullName evidence="2">PadR family transcriptional regulator</fullName>
    </submittedName>
</protein>
<accession>A0ABP8DKP8</accession>
<sequence length="175" mass="19395">MYMDIVILSHLQRGPVHGYELKRRVSATTAYALHNNTLYPALRRFEEAGAVTKSAEQQEGKPPRHVYELTAVGRELLHDMLADLPAEQAGDEPEFLTRLGQFEQLTPAERRRVLAARAGALRAQAEHMGALAVQTAASPRNHRWGGLVVAELTARIERELAWIAELDAAAEQDAP</sequence>
<evidence type="ECO:0000259" key="1">
    <source>
        <dbReference type="Pfam" id="PF03551"/>
    </source>
</evidence>
<dbReference type="Gene3D" id="1.10.10.10">
    <property type="entry name" value="Winged helix-like DNA-binding domain superfamily/Winged helix DNA-binding domain"/>
    <property type="match status" value="1"/>
</dbReference>
<dbReference type="Proteomes" id="UP001500620">
    <property type="component" value="Unassembled WGS sequence"/>
</dbReference>
<dbReference type="EMBL" id="BAABAT010000031">
    <property type="protein sequence ID" value="GAA4258451.1"/>
    <property type="molecule type" value="Genomic_DNA"/>
</dbReference>
<dbReference type="RefSeq" id="WP_345135373.1">
    <property type="nucleotide sequence ID" value="NZ_BAABAT010000031.1"/>
</dbReference>
<organism evidence="2 3">
    <name type="scientific">Dactylosporangium darangshiense</name>
    <dbReference type="NCBI Taxonomy" id="579108"/>
    <lineage>
        <taxon>Bacteria</taxon>
        <taxon>Bacillati</taxon>
        <taxon>Actinomycetota</taxon>
        <taxon>Actinomycetes</taxon>
        <taxon>Micromonosporales</taxon>
        <taxon>Micromonosporaceae</taxon>
        <taxon>Dactylosporangium</taxon>
    </lineage>
</organism>
<dbReference type="PANTHER" id="PTHR33169:SF14">
    <property type="entry name" value="TRANSCRIPTIONAL REGULATOR RV3488"/>
    <property type="match status" value="1"/>
</dbReference>
<reference evidence="3" key="1">
    <citation type="journal article" date="2019" name="Int. J. Syst. Evol. Microbiol.">
        <title>The Global Catalogue of Microorganisms (GCM) 10K type strain sequencing project: providing services to taxonomists for standard genome sequencing and annotation.</title>
        <authorList>
            <consortium name="The Broad Institute Genomics Platform"/>
            <consortium name="The Broad Institute Genome Sequencing Center for Infectious Disease"/>
            <person name="Wu L."/>
            <person name="Ma J."/>
        </authorList>
    </citation>
    <scope>NUCLEOTIDE SEQUENCE [LARGE SCALE GENOMIC DNA]</scope>
    <source>
        <strain evidence="3">JCM 17441</strain>
    </source>
</reference>
<dbReference type="InterPro" id="IPR052509">
    <property type="entry name" value="Metal_resp_DNA-bind_regulator"/>
</dbReference>
<dbReference type="InterPro" id="IPR036390">
    <property type="entry name" value="WH_DNA-bd_sf"/>
</dbReference>
<dbReference type="Pfam" id="PF03551">
    <property type="entry name" value="PadR"/>
    <property type="match status" value="1"/>
</dbReference>
<proteinExistence type="predicted"/>